<dbReference type="GO" id="GO:0006950">
    <property type="term" value="P:response to stress"/>
    <property type="evidence" value="ECO:0007669"/>
    <property type="project" value="TreeGrafter"/>
</dbReference>
<dbReference type="InterPro" id="IPR000835">
    <property type="entry name" value="HTH_MarR-typ"/>
</dbReference>
<dbReference type="InterPro" id="IPR036388">
    <property type="entry name" value="WH-like_DNA-bd_sf"/>
</dbReference>
<evidence type="ECO:0000313" key="2">
    <source>
        <dbReference type="EMBL" id="KTR92933.1"/>
    </source>
</evidence>
<dbReference type="PRINTS" id="PR00598">
    <property type="entry name" value="HTHMARR"/>
</dbReference>
<dbReference type="PROSITE" id="PS50995">
    <property type="entry name" value="HTH_MARR_2"/>
    <property type="match status" value="1"/>
</dbReference>
<name>A0A147EV92_MICTE</name>
<dbReference type="AlphaFoldDB" id="A0A147EV92"/>
<reference evidence="2 3" key="1">
    <citation type="journal article" date="2016" name="Front. Microbiol.">
        <title>Genomic Resource of Rice Seed Associated Bacteria.</title>
        <authorList>
            <person name="Midha S."/>
            <person name="Bansal K."/>
            <person name="Sharma S."/>
            <person name="Kumar N."/>
            <person name="Patil P.P."/>
            <person name="Chaudhry V."/>
            <person name="Patil P.B."/>
        </authorList>
    </citation>
    <scope>NUCLEOTIDE SEQUENCE [LARGE SCALE GENOMIC DNA]</scope>
    <source>
        <strain evidence="2 3">NS220</strain>
    </source>
</reference>
<evidence type="ECO:0000313" key="3">
    <source>
        <dbReference type="Proteomes" id="UP000075025"/>
    </source>
</evidence>
<dbReference type="GO" id="GO:0003700">
    <property type="term" value="F:DNA-binding transcription factor activity"/>
    <property type="evidence" value="ECO:0007669"/>
    <property type="project" value="InterPro"/>
</dbReference>
<accession>A0A147EV92</accession>
<dbReference type="SMART" id="SM00347">
    <property type="entry name" value="HTH_MARR"/>
    <property type="match status" value="1"/>
</dbReference>
<dbReference type="PATRIC" id="fig|2033.6.peg.174"/>
<dbReference type="RefSeq" id="WP_058624621.1">
    <property type="nucleotide sequence ID" value="NZ_LDRT01000104.1"/>
</dbReference>
<dbReference type="EMBL" id="LDRT01000104">
    <property type="protein sequence ID" value="KTR92933.1"/>
    <property type="molecule type" value="Genomic_DNA"/>
</dbReference>
<dbReference type="OrthoDB" id="162531at2"/>
<dbReference type="PANTHER" id="PTHR33164">
    <property type="entry name" value="TRANSCRIPTIONAL REGULATOR, MARR FAMILY"/>
    <property type="match status" value="1"/>
</dbReference>
<dbReference type="InterPro" id="IPR039422">
    <property type="entry name" value="MarR/SlyA-like"/>
</dbReference>
<dbReference type="Gene3D" id="1.10.10.10">
    <property type="entry name" value="Winged helix-like DNA-binding domain superfamily/Winged helix DNA-binding domain"/>
    <property type="match status" value="1"/>
</dbReference>
<proteinExistence type="predicted"/>
<gene>
    <name evidence="2" type="ORF">NS220_13910</name>
</gene>
<sequence>MTDIGAGPPSYWYSDSTDDERGARVMQSLREYRAAEMSMRRRTQASMAMGENEMLVLRFLTQHGRRSLDVTPIDLARYLGISTASMTALLDRLEKSGHLERLPHPSDRRKVLIAVTPRTEDDMRAVLGSMHAQMMLATRGMTEAEATAVTQFLDRMRAAVDGVGTDAVKAPPAAGAPDVAA</sequence>
<dbReference type="Pfam" id="PF01047">
    <property type="entry name" value="MarR"/>
    <property type="match status" value="1"/>
</dbReference>
<protein>
    <submittedName>
        <fullName evidence="2">MarR family transcriptional regulator</fullName>
    </submittedName>
</protein>
<comment type="caution">
    <text evidence="2">The sequence shown here is derived from an EMBL/GenBank/DDBJ whole genome shotgun (WGS) entry which is preliminary data.</text>
</comment>
<feature type="domain" description="HTH marR-type" evidence="1">
    <location>
        <begin position="18"/>
        <end position="158"/>
    </location>
</feature>
<dbReference type="SUPFAM" id="SSF46785">
    <property type="entry name" value="Winged helix' DNA-binding domain"/>
    <property type="match status" value="1"/>
</dbReference>
<dbReference type="Proteomes" id="UP000075025">
    <property type="component" value="Unassembled WGS sequence"/>
</dbReference>
<dbReference type="PANTHER" id="PTHR33164:SF43">
    <property type="entry name" value="HTH-TYPE TRANSCRIPTIONAL REPRESSOR YETL"/>
    <property type="match status" value="1"/>
</dbReference>
<organism evidence="2 3">
    <name type="scientific">Microbacterium testaceum</name>
    <name type="common">Aureobacterium testaceum</name>
    <name type="synonym">Brevibacterium testaceum</name>
    <dbReference type="NCBI Taxonomy" id="2033"/>
    <lineage>
        <taxon>Bacteria</taxon>
        <taxon>Bacillati</taxon>
        <taxon>Actinomycetota</taxon>
        <taxon>Actinomycetes</taxon>
        <taxon>Micrococcales</taxon>
        <taxon>Microbacteriaceae</taxon>
        <taxon>Microbacterium</taxon>
    </lineage>
</organism>
<dbReference type="InterPro" id="IPR036390">
    <property type="entry name" value="WH_DNA-bd_sf"/>
</dbReference>
<evidence type="ECO:0000259" key="1">
    <source>
        <dbReference type="PROSITE" id="PS50995"/>
    </source>
</evidence>